<feature type="transmembrane region" description="Helical" evidence="10">
    <location>
        <begin position="58"/>
        <end position="80"/>
    </location>
</feature>
<feature type="transmembrane region" description="Helical" evidence="10">
    <location>
        <begin position="156"/>
        <end position="177"/>
    </location>
</feature>
<evidence type="ECO:0000259" key="11">
    <source>
        <dbReference type="PROSITE" id="PS50893"/>
    </source>
</evidence>
<dbReference type="RefSeq" id="WP_128559127.1">
    <property type="nucleotide sequence ID" value="NZ_QUAK01000217.1"/>
</dbReference>
<keyword evidence="8 10" id="KW-0472">Membrane</keyword>
<organism evidence="13 14">
    <name type="scientific">Streptomyces triticagri</name>
    <dbReference type="NCBI Taxonomy" id="2293568"/>
    <lineage>
        <taxon>Bacteria</taxon>
        <taxon>Bacillati</taxon>
        <taxon>Actinomycetota</taxon>
        <taxon>Actinomycetes</taxon>
        <taxon>Kitasatosporales</taxon>
        <taxon>Streptomycetaceae</taxon>
        <taxon>Streptomyces</taxon>
    </lineage>
</organism>
<dbReference type="GO" id="GO:0015421">
    <property type="term" value="F:ABC-type oligopeptide transporter activity"/>
    <property type="evidence" value="ECO:0007669"/>
    <property type="project" value="TreeGrafter"/>
</dbReference>
<keyword evidence="7 10" id="KW-1133">Transmembrane helix</keyword>
<evidence type="ECO:0000256" key="10">
    <source>
        <dbReference type="SAM" id="Phobius"/>
    </source>
</evidence>
<dbReference type="GO" id="GO:0005886">
    <property type="term" value="C:plasma membrane"/>
    <property type="evidence" value="ECO:0007669"/>
    <property type="project" value="UniProtKB-SubCell"/>
</dbReference>
<evidence type="ECO:0000259" key="12">
    <source>
        <dbReference type="PROSITE" id="PS50929"/>
    </source>
</evidence>
<dbReference type="PANTHER" id="PTHR43394:SF1">
    <property type="entry name" value="ATP-BINDING CASSETTE SUB-FAMILY B MEMBER 10, MITOCHONDRIAL"/>
    <property type="match status" value="1"/>
</dbReference>
<dbReference type="InterPro" id="IPR003439">
    <property type="entry name" value="ABC_transporter-like_ATP-bd"/>
</dbReference>
<feature type="domain" description="ABC transporter" evidence="11">
    <location>
        <begin position="337"/>
        <end position="572"/>
    </location>
</feature>
<dbReference type="EMBL" id="QUAK01000217">
    <property type="protein sequence ID" value="RFU83190.1"/>
    <property type="molecule type" value="Genomic_DNA"/>
</dbReference>
<evidence type="ECO:0000313" key="13">
    <source>
        <dbReference type="EMBL" id="RFU83190.1"/>
    </source>
</evidence>
<feature type="domain" description="ABC transmembrane type-1" evidence="12">
    <location>
        <begin position="22"/>
        <end position="300"/>
    </location>
</feature>
<gene>
    <name evidence="13" type="ORF">DY218_29115</name>
</gene>
<name>A0A372LXR2_9ACTN</name>
<dbReference type="PANTHER" id="PTHR43394">
    <property type="entry name" value="ATP-DEPENDENT PERMEASE MDL1, MITOCHONDRIAL"/>
    <property type="match status" value="1"/>
</dbReference>
<dbReference type="InterPro" id="IPR011527">
    <property type="entry name" value="ABC1_TM_dom"/>
</dbReference>
<dbReference type="AlphaFoldDB" id="A0A372LXR2"/>
<evidence type="ECO:0000256" key="8">
    <source>
        <dbReference type="ARBA" id="ARBA00023136"/>
    </source>
</evidence>
<dbReference type="OrthoDB" id="9806127at2"/>
<keyword evidence="5" id="KW-0547">Nucleotide-binding</keyword>
<feature type="transmembrane region" description="Helical" evidence="10">
    <location>
        <begin position="240"/>
        <end position="260"/>
    </location>
</feature>
<dbReference type="Pfam" id="PF00005">
    <property type="entry name" value="ABC_tran"/>
    <property type="match status" value="1"/>
</dbReference>
<sequence length="583" mass="61495">MSAGETWRALYRHFRPHRSIVALGALFTLIGAATGLAQPLAAKALVDRLGSDESITSVLLVLTALVVLGTAIESVGAYILERTAESVVLAARRTLIGRLLRLRLPEVERSQPGDLMSRVTSDTTLLRAVTTQSVVSAVSGGLTFLATIVLMGLMDAVLLGVTLGVIVLVGGVMALVLPRIARATERAQEAVATISTALERAFGAFRTLKASGAEERETAAVRAAAEEAWRHGVRSAKWQAVAWSSVGLAIQVSFLAVLGIGGARVASGAIPVSTLVAFLLFLFYLIDPVSKLVEAASQYQVGSAAIARIVRAERLETEEPAAGGGTDAEPAAGPATVAFEDVRFRYRPDLPEVHHGVSFEIPGPGMTAFVGPSGAGKTTVFGLIERFYEATGGRVLVDGRDVRDWSTAALRAAIGYVEQDAPVLAGTLRENLVFAADGATEEEIRDVLVRAGLASLVERLPDGLETLVGHRGSQLSGGERQRVAIARALLRRPRLLLLDEATSQLDAVNELALRDVVAQVSREVTVLVVAHRLSTVTLADRIVVMDAGRVRAVGTHEALVAEDPLYGELAATQFLASASPGAR</sequence>
<keyword evidence="4 10" id="KW-0812">Transmembrane</keyword>
<comment type="similarity">
    <text evidence="9">Belongs to the ABC transporter superfamily. Lipid exporter (TC 3.A.1.106) family.</text>
</comment>
<evidence type="ECO:0000256" key="6">
    <source>
        <dbReference type="ARBA" id="ARBA00022840"/>
    </source>
</evidence>
<keyword evidence="3" id="KW-1003">Cell membrane</keyword>
<evidence type="ECO:0000256" key="3">
    <source>
        <dbReference type="ARBA" id="ARBA00022475"/>
    </source>
</evidence>
<dbReference type="PROSITE" id="PS50893">
    <property type="entry name" value="ABC_TRANSPORTER_2"/>
    <property type="match status" value="1"/>
</dbReference>
<dbReference type="InterPro" id="IPR017871">
    <property type="entry name" value="ABC_transporter-like_CS"/>
</dbReference>
<dbReference type="GO" id="GO:0005524">
    <property type="term" value="F:ATP binding"/>
    <property type="evidence" value="ECO:0007669"/>
    <property type="project" value="UniProtKB-KW"/>
</dbReference>
<dbReference type="InterPro" id="IPR027417">
    <property type="entry name" value="P-loop_NTPase"/>
</dbReference>
<dbReference type="InterPro" id="IPR003593">
    <property type="entry name" value="AAA+_ATPase"/>
</dbReference>
<evidence type="ECO:0000256" key="2">
    <source>
        <dbReference type="ARBA" id="ARBA00022448"/>
    </source>
</evidence>
<dbReference type="CDD" id="cd18551">
    <property type="entry name" value="ABC_6TM_LmrA_like"/>
    <property type="match status" value="1"/>
</dbReference>
<evidence type="ECO:0000256" key="5">
    <source>
        <dbReference type="ARBA" id="ARBA00022741"/>
    </source>
</evidence>
<keyword evidence="2" id="KW-0813">Transport</keyword>
<accession>A0A372LXR2</accession>
<dbReference type="InterPro" id="IPR036640">
    <property type="entry name" value="ABC1_TM_sf"/>
</dbReference>
<feature type="transmembrane region" description="Helical" evidence="10">
    <location>
        <begin position="266"/>
        <end position="286"/>
    </location>
</feature>
<dbReference type="Gene3D" id="3.40.50.300">
    <property type="entry name" value="P-loop containing nucleotide triphosphate hydrolases"/>
    <property type="match status" value="1"/>
</dbReference>
<dbReference type="PROSITE" id="PS50929">
    <property type="entry name" value="ABC_TM1F"/>
    <property type="match status" value="1"/>
</dbReference>
<evidence type="ECO:0000256" key="4">
    <source>
        <dbReference type="ARBA" id="ARBA00022692"/>
    </source>
</evidence>
<dbReference type="SMART" id="SM00382">
    <property type="entry name" value="AAA"/>
    <property type="match status" value="1"/>
</dbReference>
<keyword evidence="14" id="KW-1185">Reference proteome</keyword>
<dbReference type="InterPro" id="IPR039421">
    <property type="entry name" value="Type_1_exporter"/>
</dbReference>
<dbReference type="SUPFAM" id="SSF90123">
    <property type="entry name" value="ABC transporter transmembrane region"/>
    <property type="match status" value="1"/>
</dbReference>
<evidence type="ECO:0000256" key="7">
    <source>
        <dbReference type="ARBA" id="ARBA00022989"/>
    </source>
</evidence>
<dbReference type="FunFam" id="3.40.50.300:FF:000299">
    <property type="entry name" value="ABC transporter ATP-binding protein/permease"/>
    <property type="match status" value="1"/>
</dbReference>
<reference evidence="13 14" key="1">
    <citation type="submission" date="2018-08" db="EMBL/GenBank/DDBJ databases">
        <title>Isolation, diversity and antifungal activity of Actinobacteria from wheat.</title>
        <authorList>
            <person name="Han C."/>
        </authorList>
    </citation>
    <scope>NUCLEOTIDE SEQUENCE [LARGE SCALE GENOMIC DNA]</scope>
    <source>
        <strain evidence="13 14">NEAU-YY421</strain>
    </source>
</reference>
<dbReference type="SUPFAM" id="SSF52540">
    <property type="entry name" value="P-loop containing nucleoside triphosphate hydrolases"/>
    <property type="match status" value="1"/>
</dbReference>
<proteinExistence type="inferred from homology"/>
<feature type="transmembrane region" description="Helical" evidence="10">
    <location>
        <begin position="125"/>
        <end position="150"/>
    </location>
</feature>
<comment type="subcellular location">
    <subcellularLocation>
        <location evidence="1">Cell membrane</location>
        <topology evidence="1">Multi-pass membrane protein</topology>
    </subcellularLocation>
</comment>
<comment type="caution">
    <text evidence="13">The sequence shown here is derived from an EMBL/GenBank/DDBJ whole genome shotgun (WGS) entry which is preliminary data.</text>
</comment>
<dbReference type="Pfam" id="PF00664">
    <property type="entry name" value="ABC_membrane"/>
    <property type="match status" value="1"/>
</dbReference>
<dbReference type="GO" id="GO:0016887">
    <property type="term" value="F:ATP hydrolysis activity"/>
    <property type="evidence" value="ECO:0007669"/>
    <property type="project" value="InterPro"/>
</dbReference>
<dbReference type="PROSITE" id="PS00211">
    <property type="entry name" value="ABC_TRANSPORTER_1"/>
    <property type="match status" value="1"/>
</dbReference>
<dbReference type="Proteomes" id="UP000263094">
    <property type="component" value="Unassembled WGS sequence"/>
</dbReference>
<evidence type="ECO:0000256" key="1">
    <source>
        <dbReference type="ARBA" id="ARBA00004651"/>
    </source>
</evidence>
<keyword evidence="6 13" id="KW-0067">ATP-binding</keyword>
<protein>
    <submittedName>
        <fullName evidence="13">ABC transporter ATP-binding protein</fullName>
    </submittedName>
</protein>
<dbReference type="Gene3D" id="1.20.1560.10">
    <property type="entry name" value="ABC transporter type 1, transmembrane domain"/>
    <property type="match status" value="1"/>
</dbReference>
<evidence type="ECO:0000256" key="9">
    <source>
        <dbReference type="ARBA" id="ARBA00061644"/>
    </source>
</evidence>
<evidence type="ECO:0000313" key="14">
    <source>
        <dbReference type="Proteomes" id="UP000263094"/>
    </source>
</evidence>